<evidence type="ECO:0000313" key="1">
    <source>
        <dbReference type="EMBL" id="KAG2422763.1"/>
    </source>
</evidence>
<dbReference type="Proteomes" id="UP000650467">
    <property type="component" value="Unassembled WGS sequence"/>
</dbReference>
<gene>
    <name evidence="1" type="ORF">HXX76_015783</name>
</gene>
<accession>A0A835SG36</accession>
<dbReference type="Pfam" id="PF13578">
    <property type="entry name" value="Methyltransf_24"/>
    <property type="match status" value="1"/>
</dbReference>
<dbReference type="OrthoDB" id="10058237at2759"/>
<reference evidence="1" key="1">
    <citation type="journal article" date="2020" name="bioRxiv">
        <title>Comparative genomics of Chlamydomonas.</title>
        <authorList>
            <person name="Craig R.J."/>
            <person name="Hasan A.R."/>
            <person name="Ness R.W."/>
            <person name="Keightley P.D."/>
        </authorList>
    </citation>
    <scope>NUCLEOTIDE SEQUENCE</scope>
    <source>
        <strain evidence="1">SAG 7.73</strain>
    </source>
</reference>
<dbReference type="Gene3D" id="3.40.50.150">
    <property type="entry name" value="Vaccinia Virus protein VP39"/>
    <property type="match status" value="1"/>
</dbReference>
<keyword evidence="2" id="KW-1185">Reference proteome</keyword>
<name>A0A835SG36_CHLIN</name>
<protein>
    <submittedName>
        <fullName evidence="1">Uncharacterized protein</fullName>
    </submittedName>
</protein>
<dbReference type="AlphaFoldDB" id="A0A835SG36"/>
<dbReference type="InterPro" id="IPR029063">
    <property type="entry name" value="SAM-dependent_MTases_sf"/>
</dbReference>
<dbReference type="EMBL" id="JAEHOC010000094">
    <property type="protein sequence ID" value="KAG2422763.1"/>
    <property type="molecule type" value="Genomic_DNA"/>
</dbReference>
<evidence type="ECO:0000313" key="2">
    <source>
        <dbReference type="Proteomes" id="UP000650467"/>
    </source>
</evidence>
<sequence length="233" mass="26210">MSLAFSSQLAHFQIQRGIVGSIGEIGTYYGKYFFSISTAALPVEPKVAIDIFEDQTKNVDGSGSFVNSTRFREHAANLDVANLHILSQDSSTVTVSTLHARKLPPFRMFSVDGAHYKAATLRDLKLAYCSIRRDGVIVLDDWDNFEWTGVMDASYEFMHQVPDAAPFLYLCNKLYFTTRQHHALYFDFVLKNPCTPCSAVSLNNGDMHPSRYEIMGYKVCMVVSQDCAKWCGQ</sequence>
<organism evidence="1 2">
    <name type="scientific">Chlamydomonas incerta</name>
    <dbReference type="NCBI Taxonomy" id="51695"/>
    <lineage>
        <taxon>Eukaryota</taxon>
        <taxon>Viridiplantae</taxon>
        <taxon>Chlorophyta</taxon>
        <taxon>core chlorophytes</taxon>
        <taxon>Chlorophyceae</taxon>
        <taxon>CS clade</taxon>
        <taxon>Chlamydomonadales</taxon>
        <taxon>Chlamydomonadaceae</taxon>
        <taxon>Chlamydomonas</taxon>
    </lineage>
</organism>
<comment type="caution">
    <text evidence="1">The sequence shown here is derived from an EMBL/GenBank/DDBJ whole genome shotgun (WGS) entry which is preliminary data.</text>
</comment>
<proteinExistence type="predicted"/>